<reference evidence="1 2" key="1">
    <citation type="submission" date="2015-07" db="EMBL/GenBank/DDBJ databases">
        <title>Foodborne Vibrio parahaemolyticus Isolates.</title>
        <authorList>
            <person name="Ronholm J."/>
            <person name="Petronella N."/>
            <person name="Kenwell R."/>
            <person name="Banerjee S."/>
        </authorList>
    </citation>
    <scope>NUCLEOTIDE SEQUENCE [LARGE SCALE GENOMIC DNA]</scope>
    <source>
        <strain evidence="1 2">HS-06-05</strain>
    </source>
</reference>
<dbReference type="NCBIfam" id="NF038336">
    <property type="entry name" value="YjiT_fam"/>
    <property type="match status" value="1"/>
</dbReference>
<dbReference type="EMBL" id="LIRS01000086">
    <property type="protein sequence ID" value="KOY30844.1"/>
    <property type="molecule type" value="Genomic_DNA"/>
</dbReference>
<feature type="non-terminal residue" evidence="1">
    <location>
        <position position="1"/>
    </location>
</feature>
<sequence length="192" mass="21902">NPTFPFLWHSLKARDAIAVINAFYDSRIEEYGTDFSGIICDQIESKLDDLVTRYHGLQSLKNLLMYKIDSSRDKPSLNPAAYKQQLFDLRNALNNQYDESHWPCAFADLILNNVINSVNEQLSGFCFTTKNLYRNNVMNAPVLLALSTCGSASLRVTPEVVHAMRQYKSFDPDYFEQAFALTHQMIFGLVNS</sequence>
<gene>
    <name evidence="1" type="ORF">ACX05_15355</name>
</gene>
<protein>
    <submittedName>
        <fullName evidence="1">Uncharacterized protein</fullName>
    </submittedName>
</protein>
<proteinExistence type="predicted"/>
<evidence type="ECO:0000313" key="2">
    <source>
        <dbReference type="Proteomes" id="UP000037697"/>
    </source>
</evidence>
<dbReference type="Proteomes" id="UP000037697">
    <property type="component" value="Unassembled WGS sequence"/>
</dbReference>
<organism evidence="1 2">
    <name type="scientific">Vibrio parahaemolyticus</name>
    <dbReference type="NCBI Taxonomy" id="670"/>
    <lineage>
        <taxon>Bacteria</taxon>
        <taxon>Pseudomonadati</taxon>
        <taxon>Pseudomonadota</taxon>
        <taxon>Gammaproteobacteria</taxon>
        <taxon>Vibrionales</taxon>
        <taxon>Vibrionaceae</taxon>
        <taxon>Vibrio</taxon>
    </lineage>
</organism>
<accession>A0AAW3IW21</accession>
<dbReference type="RefSeq" id="WP_053812273.1">
    <property type="nucleotide sequence ID" value="NZ_LIRS01000086.1"/>
</dbReference>
<comment type="caution">
    <text evidence="1">The sequence shown here is derived from an EMBL/GenBank/DDBJ whole genome shotgun (WGS) entry which is preliminary data.</text>
</comment>
<evidence type="ECO:0000313" key="1">
    <source>
        <dbReference type="EMBL" id="KOY30844.1"/>
    </source>
</evidence>
<dbReference type="AlphaFoldDB" id="A0AAW3IW21"/>
<dbReference type="InterPro" id="IPR047879">
    <property type="entry name" value="YjiT"/>
</dbReference>
<name>A0AAW3IW21_VIBPH</name>